<reference evidence="1 2" key="1">
    <citation type="submission" date="2015-01" db="EMBL/GenBank/DDBJ databases">
        <title>Evolution of Trichinella species and genotypes.</title>
        <authorList>
            <person name="Korhonen P.K."/>
            <person name="Edoardo P."/>
            <person name="Giuseppe L.R."/>
            <person name="Gasser R.B."/>
        </authorList>
    </citation>
    <scope>NUCLEOTIDE SEQUENCE [LARGE SCALE GENOMIC DNA]</scope>
    <source>
        <strain evidence="1">ISS588</strain>
    </source>
</reference>
<dbReference type="Proteomes" id="UP000054805">
    <property type="component" value="Unassembled WGS sequence"/>
</dbReference>
<protein>
    <submittedName>
        <fullName evidence="1">Uncharacterized protein</fullName>
    </submittedName>
</protein>
<organism evidence="1 2">
    <name type="scientific">Trichinella pseudospiralis</name>
    <name type="common">Parasitic roundworm</name>
    <dbReference type="NCBI Taxonomy" id="6337"/>
    <lineage>
        <taxon>Eukaryota</taxon>
        <taxon>Metazoa</taxon>
        <taxon>Ecdysozoa</taxon>
        <taxon>Nematoda</taxon>
        <taxon>Enoplea</taxon>
        <taxon>Dorylaimia</taxon>
        <taxon>Trichinellida</taxon>
        <taxon>Trichinellidae</taxon>
        <taxon>Trichinella</taxon>
    </lineage>
</organism>
<dbReference type="EMBL" id="JYDS01000242">
    <property type="protein sequence ID" value="KRZ20384.1"/>
    <property type="molecule type" value="Genomic_DNA"/>
</dbReference>
<keyword evidence="2" id="KW-1185">Reference proteome</keyword>
<proteinExistence type="predicted"/>
<evidence type="ECO:0000313" key="2">
    <source>
        <dbReference type="Proteomes" id="UP000054805"/>
    </source>
</evidence>
<evidence type="ECO:0000313" key="1">
    <source>
        <dbReference type="EMBL" id="KRZ20384.1"/>
    </source>
</evidence>
<gene>
    <name evidence="1" type="ORF">T4B_8963</name>
</gene>
<comment type="caution">
    <text evidence="1">The sequence shown here is derived from an EMBL/GenBank/DDBJ whole genome shotgun (WGS) entry which is preliminary data.</text>
</comment>
<sequence>MEMRLPENTTDSSVALTKKVFQMSSCWTSGQKLYNEDSEELRGSQNLRQQLGIVSEHMNC</sequence>
<name>A0A0V1ICX0_TRIPS</name>
<accession>A0A0V1ICX0</accession>
<dbReference type="AlphaFoldDB" id="A0A0V1ICX0"/>